<evidence type="ECO:0000256" key="8">
    <source>
        <dbReference type="SAM" id="SignalP"/>
    </source>
</evidence>
<feature type="domain" description="WSC" evidence="9">
    <location>
        <begin position="473"/>
        <end position="573"/>
    </location>
</feature>
<feature type="compositionally biased region" description="Basic and acidic residues" evidence="7">
    <location>
        <begin position="123"/>
        <end position="138"/>
    </location>
</feature>
<evidence type="ECO:0000313" key="11">
    <source>
        <dbReference type="Proteomes" id="UP000537989"/>
    </source>
</evidence>
<protein>
    <recommendedName>
        <fullName evidence="9">WSC domain-containing protein</fullName>
    </recommendedName>
</protein>
<dbReference type="PROSITE" id="PS51212">
    <property type="entry name" value="WSC"/>
    <property type="match status" value="3"/>
</dbReference>
<feature type="domain" description="WSC" evidence="9">
    <location>
        <begin position="256"/>
        <end position="345"/>
    </location>
</feature>
<dbReference type="AlphaFoldDB" id="A0AAN6HFA5"/>
<dbReference type="InterPro" id="IPR002889">
    <property type="entry name" value="WSC_carb-bd"/>
</dbReference>
<evidence type="ECO:0000256" key="3">
    <source>
        <dbReference type="ARBA" id="ARBA00022729"/>
    </source>
</evidence>
<sequence length="675" mass="75102">MARLIFVFAALFFWVTLAVAQYDHNNLLKGCYQGRSDDFTLGGFARTQPQRERCALVCSRRGNTFVAFGTVHCFCAKSEPPSTNEVDISRCKAHGLDGWNAPKLGKVNRIEEVFVVFNIDPKRKSDNSKSSSQDEAKSSPHSGSPAGLAPSAGPSKPLGCYPGFPIDVHLTKITITEDERRECAKSCGEEGKAAVVFSGLKCGCTNILPDASTRVEDIRCALQSTNKLYRTDLVYSVDKAPVDMSRRPFDLPVRHETTWHGCWSEPPITEHHSLSIQNNTPASCASYCRRYKSKVAAVRQNSCICAESYPERSRRRPDSLCKSSCPGNPYEDCGGTQVWTVVNTGLDIRVSFDKPRLKEQPEDFNMNPGSKKASLSGCYAEESVTQGAIQVHIGGGRVELCASRCRNLKMPVSALQGNTCVCRDTIPRKDGKVDKFHCNHSCRDADEGSCGGKDTYSIYNSGLQGHIRIDANTKQSHGCFRFDRFLSTRRTPELVRVDIHGPNRNPKGGSCTTQCAEKGFAVALRHHTQCFCSPGLPQERRRVDDEFCSIGCRGDTLETCGGPSYAYTVYKTDAYMPDLHTEKKPKAKKPKQEDLSPSPHSRPQCLHPALDKVYEVFNEVSDRMAVITQKVRHGFFWLRDKAQHIFDVCLWHVMLFFSNIMYRLGLLSAEGVVEL</sequence>
<evidence type="ECO:0000259" key="9">
    <source>
        <dbReference type="PROSITE" id="PS51212"/>
    </source>
</evidence>
<dbReference type="GO" id="GO:0005886">
    <property type="term" value="C:plasma membrane"/>
    <property type="evidence" value="ECO:0007669"/>
    <property type="project" value="TreeGrafter"/>
</dbReference>
<gene>
    <name evidence="10" type="ORF">FAUST_5477</name>
</gene>
<keyword evidence="3 8" id="KW-0732">Signal</keyword>
<evidence type="ECO:0000313" key="10">
    <source>
        <dbReference type="EMBL" id="KAF5238420.1"/>
    </source>
</evidence>
<dbReference type="PANTHER" id="PTHR24269">
    <property type="entry name" value="KREMEN PROTEIN"/>
    <property type="match status" value="1"/>
</dbReference>
<feature type="compositionally biased region" description="Basic and acidic residues" evidence="7">
    <location>
        <begin position="582"/>
        <end position="594"/>
    </location>
</feature>
<dbReference type="PANTHER" id="PTHR24269:SF16">
    <property type="entry name" value="PROTEIN SLG1"/>
    <property type="match status" value="1"/>
</dbReference>
<feature type="domain" description="WSC" evidence="9">
    <location>
        <begin position="372"/>
        <end position="462"/>
    </location>
</feature>
<dbReference type="Pfam" id="PF01822">
    <property type="entry name" value="WSC"/>
    <property type="match status" value="3"/>
</dbReference>
<comment type="subcellular location">
    <subcellularLocation>
        <location evidence="1">Membrane</location>
        <topology evidence="1">Single-pass membrane protein</topology>
    </subcellularLocation>
</comment>
<evidence type="ECO:0000256" key="1">
    <source>
        <dbReference type="ARBA" id="ARBA00004167"/>
    </source>
</evidence>
<evidence type="ECO:0000256" key="2">
    <source>
        <dbReference type="ARBA" id="ARBA00022692"/>
    </source>
</evidence>
<keyword evidence="6" id="KW-0325">Glycoprotein</keyword>
<dbReference type="Proteomes" id="UP000537989">
    <property type="component" value="Unassembled WGS sequence"/>
</dbReference>
<proteinExistence type="predicted"/>
<dbReference type="EMBL" id="JAAMOD010000142">
    <property type="protein sequence ID" value="KAF5238420.1"/>
    <property type="molecule type" value="Genomic_DNA"/>
</dbReference>
<evidence type="ECO:0000256" key="6">
    <source>
        <dbReference type="ARBA" id="ARBA00023180"/>
    </source>
</evidence>
<name>A0AAN6HFA5_FUSAU</name>
<comment type="caution">
    <text evidence="10">The sequence shown here is derived from an EMBL/GenBank/DDBJ whole genome shotgun (WGS) entry which is preliminary data.</text>
</comment>
<keyword evidence="4" id="KW-1133">Transmembrane helix</keyword>
<feature type="region of interest" description="Disordered" evidence="7">
    <location>
        <begin position="582"/>
        <end position="605"/>
    </location>
</feature>
<evidence type="ECO:0000256" key="4">
    <source>
        <dbReference type="ARBA" id="ARBA00022989"/>
    </source>
</evidence>
<organism evidence="10 11">
    <name type="scientific">Fusarium austroamericanum</name>
    <dbReference type="NCBI Taxonomy" id="282268"/>
    <lineage>
        <taxon>Eukaryota</taxon>
        <taxon>Fungi</taxon>
        <taxon>Dikarya</taxon>
        <taxon>Ascomycota</taxon>
        <taxon>Pezizomycotina</taxon>
        <taxon>Sordariomycetes</taxon>
        <taxon>Hypocreomycetidae</taxon>
        <taxon>Hypocreales</taxon>
        <taxon>Nectriaceae</taxon>
        <taxon>Fusarium</taxon>
    </lineage>
</organism>
<feature type="region of interest" description="Disordered" evidence="7">
    <location>
        <begin position="123"/>
        <end position="152"/>
    </location>
</feature>
<dbReference type="SMART" id="SM00321">
    <property type="entry name" value="WSC"/>
    <property type="match status" value="3"/>
</dbReference>
<dbReference type="InterPro" id="IPR051836">
    <property type="entry name" value="Kremen_rcpt"/>
</dbReference>
<keyword evidence="2" id="KW-0812">Transmembrane</keyword>
<keyword evidence="11" id="KW-1185">Reference proteome</keyword>
<evidence type="ECO:0000256" key="7">
    <source>
        <dbReference type="SAM" id="MobiDB-lite"/>
    </source>
</evidence>
<feature type="signal peptide" evidence="8">
    <location>
        <begin position="1"/>
        <end position="20"/>
    </location>
</feature>
<evidence type="ECO:0000256" key="5">
    <source>
        <dbReference type="ARBA" id="ARBA00023136"/>
    </source>
</evidence>
<feature type="chain" id="PRO_5043047421" description="WSC domain-containing protein" evidence="8">
    <location>
        <begin position="21"/>
        <end position="675"/>
    </location>
</feature>
<reference evidence="10 11" key="1">
    <citation type="submission" date="2020-02" db="EMBL/GenBank/DDBJ databases">
        <title>Identification and distribution of gene clusters putatively required for synthesis of sphingolipid metabolism inhibitors in phylogenetically diverse species of the filamentous fungus Fusarium.</title>
        <authorList>
            <person name="Kim H.-S."/>
            <person name="Busman M."/>
            <person name="Brown D.W."/>
            <person name="Divon H."/>
            <person name="Uhlig S."/>
            <person name="Proctor R.H."/>
        </authorList>
    </citation>
    <scope>NUCLEOTIDE SEQUENCE [LARGE SCALE GENOMIC DNA]</scope>
    <source>
        <strain evidence="10 11">NRRL 2903</strain>
    </source>
</reference>
<keyword evidence="5" id="KW-0472">Membrane</keyword>
<accession>A0AAN6HFA5</accession>